<dbReference type="AlphaFoldDB" id="A0A4Z1IZ99"/>
<organism evidence="1 2">
    <name type="scientific">Botryotinia narcissicola</name>
    <dbReference type="NCBI Taxonomy" id="278944"/>
    <lineage>
        <taxon>Eukaryota</taxon>
        <taxon>Fungi</taxon>
        <taxon>Dikarya</taxon>
        <taxon>Ascomycota</taxon>
        <taxon>Pezizomycotina</taxon>
        <taxon>Leotiomycetes</taxon>
        <taxon>Helotiales</taxon>
        <taxon>Sclerotiniaceae</taxon>
        <taxon>Botryotinia</taxon>
    </lineage>
</organism>
<evidence type="ECO:0000313" key="2">
    <source>
        <dbReference type="Proteomes" id="UP000297452"/>
    </source>
</evidence>
<keyword evidence="2" id="KW-1185">Reference proteome</keyword>
<accession>A0A4Z1IZ99</accession>
<proteinExistence type="predicted"/>
<evidence type="ECO:0008006" key="3">
    <source>
        <dbReference type="Google" id="ProtNLM"/>
    </source>
</evidence>
<dbReference type="Proteomes" id="UP000297452">
    <property type="component" value="Unassembled WGS sequence"/>
</dbReference>
<comment type="caution">
    <text evidence="1">The sequence shown here is derived from an EMBL/GenBank/DDBJ whole genome shotgun (WGS) entry which is preliminary data.</text>
</comment>
<sequence length="268" mass="31316">MEIESVLDQADPPPTLNTLPLEVRFKIFKELLINPVLGELKSILGNHQVQAPNDVIKYHLHPSILRVCRQNYEEGCEILYSQPFFLCYNRQLLNMSHPEVDKNTFTPLLGYGPSYRQKGLDCKEIKVITQPAFKKVRQWTIIISSYTIRKVIRPEWKHNLFQHFCDLVFGVPIRQLDVILWDLAVPEYGEELMEPRQTFLPLTIFRNVGNLTIREAALDEFPPPRIDSRFSQRDSKLLLSYPDKSNLLDEKLYKKLKRLVEGNRPVES</sequence>
<gene>
    <name evidence="1" type="ORF">BOTNAR_0055g00340</name>
</gene>
<reference evidence="1 2" key="1">
    <citation type="submission" date="2017-12" db="EMBL/GenBank/DDBJ databases">
        <title>Comparative genomics of Botrytis spp.</title>
        <authorList>
            <person name="Valero-Jimenez C.A."/>
            <person name="Tapia P."/>
            <person name="Veloso J."/>
            <person name="Silva-Moreno E."/>
            <person name="Staats M."/>
            <person name="Valdes J.H."/>
            <person name="Van Kan J.A.L."/>
        </authorList>
    </citation>
    <scope>NUCLEOTIDE SEQUENCE [LARGE SCALE GENOMIC DNA]</scope>
    <source>
        <strain evidence="1 2">MUCL2120</strain>
    </source>
</reference>
<evidence type="ECO:0000313" key="1">
    <source>
        <dbReference type="EMBL" id="TGO66745.1"/>
    </source>
</evidence>
<name>A0A4Z1IZ99_9HELO</name>
<dbReference type="OrthoDB" id="3545901at2759"/>
<dbReference type="EMBL" id="PQXJ01000055">
    <property type="protein sequence ID" value="TGO66745.1"/>
    <property type="molecule type" value="Genomic_DNA"/>
</dbReference>
<protein>
    <recommendedName>
        <fullName evidence="3">F-box domain-containing protein</fullName>
    </recommendedName>
</protein>